<dbReference type="RefSeq" id="WP_087357788.1">
    <property type="nucleotide sequence ID" value="NZ_NFLJ01000013.1"/>
</dbReference>
<feature type="domain" description="DUF5714" evidence="1">
    <location>
        <begin position="8"/>
        <end position="181"/>
    </location>
</feature>
<reference evidence="2 3" key="1">
    <citation type="journal article" date="2018" name="BMC Genomics">
        <title>Whole genome sequencing and function prediction of 133 gut anaerobes isolated from chicken caecum in pure cultures.</title>
        <authorList>
            <person name="Medvecky M."/>
            <person name="Cejkova D."/>
            <person name="Polansky O."/>
            <person name="Karasova D."/>
            <person name="Kubasova T."/>
            <person name="Cizek A."/>
            <person name="Rychlik I."/>
        </authorList>
    </citation>
    <scope>NUCLEOTIDE SEQUENCE [LARGE SCALE GENOMIC DNA]</scope>
    <source>
        <strain evidence="2 3">An13</strain>
    </source>
</reference>
<evidence type="ECO:0000259" key="1">
    <source>
        <dbReference type="Pfam" id="PF18978"/>
    </source>
</evidence>
<comment type="caution">
    <text evidence="2">The sequence shown here is derived from an EMBL/GenBank/DDBJ whole genome shotgun (WGS) entry which is preliminary data.</text>
</comment>
<gene>
    <name evidence="2" type="ORF">B5E75_05510</name>
</gene>
<dbReference type="AlphaFoldDB" id="A0A1Y4T0P5"/>
<organism evidence="2 3">
    <name type="scientific">Massilimicrobiota timonensis</name>
    <dbReference type="NCBI Taxonomy" id="1776392"/>
    <lineage>
        <taxon>Bacteria</taxon>
        <taxon>Bacillati</taxon>
        <taxon>Bacillota</taxon>
        <taxon>Erysipelotrichia</taxon>
        <taxon>Erysipelotrichales</taxon>
        <taxon>Erysipelotrichaceae</taxon>
        <taxon>Massilimicrobiota</taxon>
    </lineage>
</organism>
<dbReference type="Proteomes" id="UP000195305">
    <property type="component" value="Unassembled WGS sequence"/>
</dbReference>
<evidence type="ECO:0000313" key="3">
    <source>
        <dbReference type="Proteomes" id="UP000195305"/>
    </source>
</evidence>
<accession>A0A1Y4T0P5</accession>
<name>A0A1Y4T0P5_9FIRM</name>
<dbReference type="EMBL" id="NFLJ01000013">
    <property type="protein sequence ID" value="OUQ34761.1"/>
    <property type="molecule type" value="Genomic_DNA"/>
</dbReference>
<proteinExistence type="predicted"/>
<dbReference type="OrthoDB" id="9813299at2"/>
<protein>
    <recommendedName>
        <fullName evidence="1">DUF5714 domain-containing protein</fullName>
    </recommendedName>
</protein>
<dbReference type="InterPro" id="IPR043768">
    <property type="entry name" value="DUF5714"/>
</dbReference>
<keyword evidence="3" id="KW-1185">Reference proteome</keyword>
<dbReference type="Pfam" id="PF18978">
    <property type="entry name" value="DUF5714"/>
    <property type="match status" value="1"/>
</dbReference>
<sequence>MDEQMKMIKEICMNEKSINPIEIVKSLMKIKDIPIHGPIHHIIDGYAFLTAMHNAGVEFDFKEALDEMEKRGKKMPGATCGQWGICGSGSSVGAALAIIHQTTPLSDNEYYKDNLRLTSLALGNIAEIGGPRCCKRNAFLSLKTAIQFVKEHYDIVLEDTDEKCEFSYLNQQCIKERCPFYQR</sequence>
<evidence type="ECO:0000313" key="2">
    <source>
        <dbReference type="EMBL" id="OUQ34761.1"/>
    </source>
</evidence>